<dbReference type="InterPro" id="IPR011011">
    <property type="entry name" value="Znf_FYVE_PHD"/>
</dbReference>
<organism evidence="8 9">
    <name type="scientific">Heracleum sosnowskyi</name>
    <dbReference type="NCBI Taxonomy" id="360622"/>
    <lineage>
        <taxon>Eukaryota</taxon>
        <taxon>Viridiplantae</taxon>
        <taxon>Streptophyta</taxon>
        <taxon>Embryophyta</taxon>
        <taxon>Tracheophyta</taxon>
        <taxon>Spermatophyta</taxon>
        <taxon>Magnoliopsida</taxon>
        <taxon>eudicotyledons</taxon>
        <taxon>Gunneridae</taxon>
        <taxon>Pentapetalae</taxon>
        <taxon>asterids</taxon>
        <taxon>campanulids</taxon>
        <taxon>Apiales</taxon>
        <taxon>Apiaceae</taxon>
        <taxon>Apioideae</taxon>
        <taxon>apioid superclade</taxon>
        <taxon>Tordylieae</taxon>
        <taxon>Tordyliinae</taxon>
        <taxon>Heracleum</taxon>
    </lineage>
</organism>
<dbReference type="GO" id="GO:0034244">
    <property type="term" value="P:negative regulation of transcription elongation by RNA polymerase II"/>
    <property type="evidence" value="ECO:0007669"/>
    <property type="project" value="InterPro"/>
</dbReference>
<dbReference type="GO" id="GO:0008270">
    <property type="term" value="F:zinc ion binding"/>
    <property type="evidence" value="ECO:0007669"/>
    <property type="project" value="UniProtKB-KW"/>
</dbReference>
<dbReference type="PANTHER" id="PTHR33304">
    <property type="match status" value="1"/>
</dbReference>
<feature type="region of interest" description="Disordered" evidence="6">
    <location>
        <begin position="199"/>
        <end position="228"/>
    </location>
</feature>
<dbReference type="AlphaFoldDB" id="A0AAD8N2G2"/>
<sequence length="635" mass="70398">MTGGVVDWARQFGLLADNGRALIGYKFTVGNIFHTVTHLVVSLSFSPSSPKKIQVETVPMPDLVETHMGKVCDTCGDIGVEGALVTCPQCKVGCEHLYCMSEFSMAAPADWCCEMCRSSDLALSDRGLKKVSSEDVSCNPSPKLPHYDVTCNLSTKMPHHPKEYTDRQKFCKGARANWHEKAVGKGKTKYLWTNEVKNMPSGEKKGEPTHLGLVSSKPSKSLASGQNIGRMNPRSIIQADSSYMVKRYPKFGPSRYSEHLHPTRSDTSKQKYKELNSILTPVKEHGQMRQTSSVKEIKPSHAKKQKEMGETTSASQMSRRTQTCDITKTDATPSRAIALTPTEVAERTNGHLQKTVGKEPCADCQSPMSAVKLTKDTKPKNSDVGDAIHTVKQFYIKAAAEEPLPTDPAPDASWMGNFKLKDVETIISLSAHPTSQGLSKGCDPDDEDIGLYFFPDNRTRPDVYISHLEQLSGNYFLRSCIDGVELLVFTSKVLHKDYRKRNKCDFLWGMYRHRHRKLKGAAEETMVVDMDVDMEVDMDVDMEVDMVGGEIVGTIDVVVQKQSIDSNIDVPPGFNPSMRGQWKSIPPIIGHVASGKQDGVPQGTGFLEYGKEASCVTMLFLDFKWSGRNVKDLMP</sequence>
<keyword evidence="3" id="KW-0862">Zinc</keyword>
<reference evidence="8" key="1">
    <citation type="submission" date="2023-02" db="EMBL/GenBank/DDBJ databases">
        <title>Genome of toxic invasive species Heracleum sosnowskyi carries increased number of genes despite the absence of recent whole-genome duplications.</title>
        <authorList>
            <person name="Schelkunov M."/>
            <person name="Shtratnikova V."/>
            <person name="Makarenko M."/>
            <person name="Klepikova A."/>
            <person name="Omelchenko D."/>
            <person name="Novikova G."/>
            <person name="Obukhova E."/>
            <person name="Bogdanov V."/>
            <person name="Penin A."/>
            <person name="Logacheva M."/>
        </authorList>
    </citation>
    <scope>NUCLEOTIDE SEQUENCE</scope>
    <source>
        <strain evidence="8">Hsosn_3</strain>
        <tissue evidence="8">Leaf</tissue>
    </source>
</reference>
<feature type="domain" description="AIPP2-like SPOC-like" evidence="7">
    <location>
        <begin position="440"/>
        <end position="511"/>
    </location>
</feature>
<keyword evidence="1" id="KW-0479">Metal-binding</keyword>
<evidence type="ECO:0000256" key="4">
    <source>
        <dbReference type="ARBA" id="ARBA00023015"/>
    </source>
</evidence>
<evidence type="ECO:0000313" key="9">
    <source>
        <dbReference type="Proteomes" id="UP001237642"/>
    </source>
</evidence>
<feature type="compositionally biased region" description="Polar residues" evidence="6">
    <location>
        <begin position="216"/>
        <end position="228"/>
    </location>
</feature>
<dbReference type="PANTHER" id="PTHR33304:SF36">
    <property type="entry name" value="GB|AAF26970.1-RELATED"/>
    <property type="match status" value="1"/>
</dbReference>
<dbReference type="InterPro" id="IPR056280">
    <property type="entry name" value="AIPP2-like_SPOC"/>
</dbReference>
<dbReference type="SUPFAM" id="SSF57903">
    <property type="entry name" value="FYVE/PHD zinc finger"/>
    <property type="match status" value="1"/>
</dbReference>
<protein>
    <recommendedName>
        <fullName evidence="7">AIPP2-like SPOC-like domain-containing protein</fullName>
    </recommendedName>
</protein>
<evidence type="ECO:0000256" key="2">
    <source>
        <dbReference type="ARBA" id="ARBA00022771"/>
    </source>
</evidence>
<accession>A0AAD8N2G2</accession>
<feature type="compositionally biased region" description="Basic and acidic residues" evidence="6">
    <location>
        <begin position="295"/>
        <end position="309"/>
    </location>
</feature>
<dbReference type="InterPro" id="IPR013083">
    <property type="entry name" value="Znf_RING/FYVE/PHD"/>
</dbReference>
<keyword evidence="9" id="KW-1185">Reference proteome</keyword>
<dbReference type="Proteomes" id="UP001237642">
    <property type="component" value="Unassembled WGS sequence"/>
</dbReference>
<evidence type="ECO:0000259" key="7">
    <source>
        <dbReference type="Pfam" id="PF23121"/>
    </source>
</evidence>
<evidence type="ECO:0000256" key="3">
    <source>
        <dbReference type="ARBA" id="ARBA00022833"/>
    </source>
</evidence>
<dbReference type="InterPro" id="IPR049914">
    <property type="entry name" value="PHD1-3/5-6"/>
</dbReference>
<evidence type="ECO:0000256" key="6">
    <source>
        <dbReference type="SAM" id="MobiDB-lite"/>
    </source>
</evidence>
<evidence type="ECO:0000313" key="8">
    <source>
        <dbReference type="EMBL" id="KAK1399315.1"/>
    </source>
</evidence>
<dbReference type="GO" id="GO:0140566">
    <property type="term" value="F:histone reader activity"/>
    <property type="evidence" value="ECO:0007669"/>
    <property type="project" value="InterPro"/>
</dbReference>
<dbReference type="Pfam" id="PF23121">
    <property type="entry name" value="SPOC_AIPP2"/>
    <property type="match status" value="1"/>
</dbReference>
<keyword evidence="2" id="KW-0863">Zinc-finger</keyword>
<dbReference type="Gene3D" id="3.30.40.10">
    <property type="entry name" value="Zinc/RING finger domain, C3HC4 (zinc finger)"/>
    <property type="match status" value="1"/>
</dbReference>
<keyword evidence="5" id="KW-0804">Transcription</keyword>
<proteinExistence type="predicted"/>
<evidence type="ECO:0000256" key="5">
    <source>
        <dbReference type="ARBA" id="ARBA00023163"/>
    </source>
</evidence>
<reference evidence="8" key="2">
    <citation type="submission" date="2023-05" db="EMBL/GenBank/DDBJ databases">
        <authorList>
            <person name="Schelkunov M.I."/>
        </authorList>
    </citation>
    <scope>NUCLEOTIDE SEQUENCE</scope>
    <source>
        <strain evidence="8">Hsosn_3</strain>
        <tissue evidence="8">Leaf</tissue>
    </source>
</reference>
<name>A0AAD8N2G2_9APIA</name>
<gene>
    <name evidence="8" type="ORF">POM88_009178</name>
</gene>
<dbReference type="EMBL" id="JAUIZM010000002">
    <property type="protein sequence ID" value="KAK1399315.1"/>
    <property type="molecule type" value="Genomic_DNA"/>
</dbReference>
<feature type="region of interest" description="Disordered" evidence="6">
    <location>
        <begin position="285"/>
        <end position="323"/>
    </location>
</feature>
<feature type="compositionally biased region" description="Polar residues" evidence="6">
    <location>
        <begin position="310"/>
        <end position="323"/>
    </location>
</feature>
<comment type="caution">
    <text evidence="8">The sequence shown here is derived from an EMBL/GenBank/DDBJ whole genome shotgun (WGS) entry which is preliminary data.</text>
</comment>
<keyword evidence="4" id="KW-0805">Transcription regulation</keyword>
<evidence type="ECO:0000256" key="1">
    <source>
        <dbReference type="ARBA" id="ARBA00022723"/>
    </source>
</evidence>